<sequence>MKISPIVLSAILVLAVFTVFATPAMAEKPDIPEAGSYTYTTANLSATIGETLSTSWFYLTVDNCYDEHFAVWVDSDLLTSSSPSDFTVTQEFGAGDTAILTAGDIQVNRKVIPNGVDSFKIEYTITNNGATVVSDLRLFQVLDYDIYDISHDYAWYVPDTDWIWMTDERYYQCGYSGNIPSTRHGCDWWSTQIYDDYVDGNLNNQNRYPATGTADAGTGLQWNLGSLAAASSTSVTVTFWFGVPAGEEEPPTLCTDPDPPSHDFGSVPSGETRTWTFDITNCGAGTLTWSVSDDQTWISMSPTSGTTTTETDPVTVTIDTTGLTCDAEHTGTIAVNSDGGTKTGTIRVYVPCAAGPTVESALSSGTPHDIFQIGDPVYAIGSGYAPGTYMLYVMNDQTWTGGESLTTDPVTTASVTADAAGNIPVTQIWAYAAEGKYDIIVGVDGSGTYSTGDAIDGEINVGFEAIPEFSTIALPVASILGLFFFFNYRKRRREQ</sequence>
<dbReference type="InterPro" id="IPR017474">
    <property type="entry name" value="PEF_CTERM_C"/>
</dbReference>
<accession>A0A7G9YVV9</accession>
<dbReference type="Gene3D" id="2.60.40.10">
    <property type="entry name" value="Immunoglobulins"/>
    <property type="match status" value="1"/>
</dbReference>
<gene>
    <name evidence="4" type="ORF">MDNCFBIC_00013</name>
</gene>
<evidence type="ECO:0000256" key="1">
    <source>
        <dbReference type="SAM" id="Phobius"/>
    </source>
</evidence>
<feature type="transmembrane region" description="Helical" evidence="1">
    <location>
        <begin position="469"/>
        <end position="488"/>
    </location>
</feature>
<dbReference type="EMBL" id="MT631502">
    <property type="protein sequence ID" value="QNO52143.1"/>
    <property type="molecule type" value="Genomic_DNA"/>
</dbReference>
<organism evidence="4">
    <name type="scientific">Candidatus Methanophagaceae archaeon ANME-1 ERB6</name>
    <dbReference type="NCBI Taxonomy" id="2759912"/>
    <lineage>
        <taxon>Archaea</taxon>
        <taxon>Methanobacteriati</taxon>
        <taxon>Methanobacteriota</taxon>
        <taxon>Stenosarchaea group</taxon>
        <taxon>Methanomicrobia</taxon>
        <taxon>Candidatus Methanophagales</taxon>
        <taxon>Candidatus Methanophagaceae</taxon>
    </lineage>
</organism>
<evidence type="ECO:0000259" key="3">
    <source>
        <dbReference type="Pfam" id="PF26596"/>
    </source>
</evidence>
<protein>
    <submittedName>
        <fullName evidence="4">Uncharacterized protein</fullName>
    </submittedName>
</protein>
<keyword evidence="1" id="KW-0472">Membrane</keyword>
<name>A0A7G9YVV9_9EURY</name>
<dbReference type="Pfam" id="PF26596">
    <property type="entry name" value="PEF-CTERM_ARCH"/>
    <property type="match status" value="1"/>
</dbReference>
<feature type="domain" description="BACON" evidence="2">
    <location>
        <begin position="260"/>
        <end position="349"/>
    </location>
</feature>
<feature type="domain" description="PEF-CTERM protein sorting" evidence="3">
    <location>
        <begin position="466"/>
        <end position="490"/>
    </location>
</feature>
<reference evidence="4" key="1">
    <citation type="submission" date="2020-06" db="EMBL/GenBank/DDBJ databases">
        <title>Unique genomic features of the anaerobic methanotrophic archaea.</title>
        <authorList>
            <person name="Chadwick G.L."/>
            <person name="Skennerton C.T."/>
            <person name="Laso-Perez R."/>
            <person name="Leu A.O."/>
            <person name="Speth D.R."/>
            <person name="Yu H."/>
            <person name="Morgan-Lang C."/>
            <person name="Hatzenpichler R."/>
            <person name="Goudeau D."/>
            <person name="Malmstrom R."/>
            <person name="Brazelton W.J."/>
            <person name="Woyke T."/>
            <person name="Hallam S.J."/>
            <person name="Tyson G.W."/>
            <person name="Wegener G."/>
            <person name="Boetius A."/>
            <person name="Orphan V."/>
        </authorList>
    </citation>
    <scope>NUCLEOTIDE SEQUENCE</scope>
</reference>
<keyword evidence="1" id="KW-0812">Transmembrane</keyword>
<dbReference type="InterPro" id="IPR024361">
    <property type="entry name" value="BACON"/>
</dbReference>
<dbReference type="AlphaFoldDB" id="A0A7G9YVV9"/>
<evidence type="ECO:0000313" key="4">
    <source>
        <dbReference type="EMBL" id="QNO52143.1"/>
    </source>
</evidence>
<dbReference type="InterPro" id="IPR013783">
    <property type="entry name" value="Ig-like_fold"/>
</dbReference>
<evidence type="ECO:0000259" key="2">
    <source>
        <dbReference type="Pfam" id="PF19190"/>
    </source>
</evidence>
<dbReference type="Pfam" id="PF19190">
    <property type="entry name" value="BACON_2"/>
    <property type="match status" value="1"/>
</dbReference>
<keyword evidence="1" id="KW-1133">Transmembrane helix</keyword>
<dbReference type="NCBIfam" id="TIGR03024">
    <property type="entry name" value="arch_PEF_CTERM"/>
    <property type="match status" value="1"/>
</dbReference>
<proteinExistence type="predicted"/>